<keyword evidence="3" id="KW-1185">Reference proteome</keyword>
<dbReference type="RefSeq" id="WP_169156369.1">
    <property type="nucleotide sequence ID" value="NZ_CAWPJE010000132.1"/>
</dbReference>
<evidence type="ECO:0000256" key="1">
    <source>
        <dbReference type="SAM" id="MobiDB-lite"/>
    </source>
</evidence>
<organism evidence="2 3">
    <name type="scientific">Brasilonema bromeliae SPC951</name>
    <dbReference type="NCBI Taxonomy" id="385972"/>
    <lineage>
        <taxon>Bacteria</taxon>
        <taxon>Bacillati</taxon>
        <taxon>Cyanobacteriota</taxon>
        <taxon>Cyanophyceae</taxon>
        <taxon>Nostocales</taxon>
        <taxon>Scytonemataceae</taxon>
        <taxon>Brasilonema</taxon>
        <taxon>Bromeliae group (in: Brasilonema)</taxon>
    </lineage>
</organism>
<dbReference type="EMBL" id="QMEB01000139">
    <property type="protein sequence ID" value="NMG21119.1"/>
    <property type="molecule type" value="Genomic_DNA"/>
</dbReference>
<comment type="caution">
    <text evidence="2">The sequence shown here is derived from an EMBL/GenBank/DDBJ whole genome shotgun (WGS) entry which is preliminary data.</text>
</comment>
<evidence type="ECO:0000313" key="3">
    <source>
        <dbReference type="Proteomes" id="UP000718564"/>
    </source>
</evidence>
<evidence type="ECO:0000313" key="2">
    <source>
        <dbReference type="EMBL" id="NMG21119.1"/>
    </source>
</evidence>
<feature type="region of interest" description="Disordered" evidence="1">
    <location>
        <begin position="1"/>
        <end position="77"/>
    </location>
</feature>
<accession>A0ABX1P9L3</accession>
<protein>
    <submittedName>
        <fullName evidence="2">Uncharacterized protein</fullName>
    </submittedName>
</protein>
<dbReference type="Proteomes" id="UP000718564">
    <property type="component" value="Unassembled WGS sequence"/>
</dbReference>
<sequence>MTQEPRKLINLSVHESADPSVINPTNPDKEASGEINDLNDSVHDEENVDVPIPSLFDDDSDDNPVDPQIGIVGRSAG</sequence>
<reference evidence="2 3" key="1">
    <citation type="submission" date="2018-06" db="EMBL/GenBank/DDBJ databases">
        <title>Comparative genomics of Brasilonema spp. strains.</title>
        <authorList>
            <person name="Alvarenga D.O."/>
            <person name="Fiore M.F."/>
            <person name="Varani A.M."/>
        </authorList>
    </citation>
    <scope>NUCLEOTIDE SEQUENCE [LARGE SCALE GENOMIC DNA]</scope>
    <source>
        <strain evidence="2 3">SPC951</strain>
    </source>
</reference>
<proteinExistence type="predicted"/>
<name>A0ABX1P9L3_9CYAN</name>
<gene>
    <name evidence="2" type="ORF">DP116_17365</name>
</gene>